<protein>
    <submittedName>
        <fullName evidence="1">Uncharacterized protein</fullName>
    </submittedName>
</protein>
<proteinExistence type="predicted"/>
<reference evidence="1 2" key="1">
    <citation type="journal article" date="2012" name="Genet. Mol. Biol.">
        <title>Analysis of 16S rRNA and mxaF genes revealing insights into Methylobacterium niche-specific plant association.</title>
        <authorList>
            <person name="Dourado M.N."/>
            <person name="Andreote F.D."/>
            <person name="Dini-Andreote F."/>
            <person name="Conti R."/>
            <person name="Araujo J.M."/>
            <person name="Araujo W.L."/>
        </authorList>
    </citation>
    <scope>NUCLEOTIDE SEQUENCE [LARGE SCALE GENOMIC DNA]</scope>
    <source>
        <strain evidence="1 2">SR1.6/4</strain>
    </source>
</reference>
<sequence>MRNLILLLILVGAGFVLTAMYIAPGQPELRGWYETNACPHLDRISPQICAPIRAARGGDRI</sequence>
<name>A0ABU7TBE6_9HYPH</name>
<comment type="caution">
    <text evidence="1">The sequence shown here is derived from an EMBL/GenBank/DDBJ whole genome shotgun (WGS) entry which is preliminary data.</text>
</comment>
<dbReference type="Proteomes" id="UP001349262">
    <property type="component" value="Unassembled WGS sequence"/>
</dbReference>
<dbReference type="EMBL" id="MLBY01000004">
    <property type="protein sequence ID" value="MEE7457961.1"/>
    <property type="molecule type" value="Genomic_DNA"/>
</dbReference>
<accession>A0ABU7TBE6</accession>
<organism evidence="1 2">
    <name type="scientific">Methylobacterium radiotolerans</name>
    <dbReference type="NCBI Taxonomy" id="31998"/>
    <lineage>
        <taxon>Bacteria</taxon>
        <taxon>Pseudomonadati</taxon>
        <taxon>Pseudomonadota</taxon>
        <taxon>Alphaproteobacteria</taxon>
        <taxon>Hyphomicrobiales</taxon>
        <taxon>Methylobacteriaceae</taxon>
        <taxon>Methylobacterium</taxon>
    </lineage>
</organism>
<evidence type="ECO:0000313" key="2">
    <source>
        <dbReference type="Proteomes" id="UP001349262"/>
    </source>
</evidence>
<keyword evidence="2" id="KW-1185">Reference proteome</keyword>
<evidence type="ECO:0000313" key="1">
    <source>
        <dbReference type="EMBL" id="MEE7457961.1"/>
    </source>
</evidence>
<gene>
    <name evidence="1" type="ORF">MRSR164_14635</name>
</gene>